<keyword evidence="3" id="KW-1185">Reference proteome</keyword>
<gene>
    <name evidence="2" type="ORF">HPLM_LOCUS21237</name>
</gene>
<evidence type="ECO:0000259" key="1">
    <source>
        <dbReference type="Pfam" id="PF22379"/>
    </source>
</evidence>
<dbReference type="OrthoDB" id="273123at2759"/>
<reference evidence="2 3" key="2">
    <citation type="submission" date="2018-11" db="EMBL/GenBank/DDBJ databases">
        <authorList>
            <consortium name="Pathogen Informatics"/>
        </authorList>
    </citation>
    <scope>NUCLEOTIDE SEQUENCE [LARGE SCALE GENOMIC DNA]</scope>
    <source>
        <strain evidence="2 3">MHpl1</strain>
    </source>
</reference>
<dbReference type="Gene3D" id="2.40.50.140">
    <property type="entry name" value="Nucleic acid-binding proteins"/>
    <property type="match status" value="1"/>
</dbReference>
<name>A0A0N4XA53_HAEPC</name>
<dbReference type="Proteomes" id="UP000268014">
    <property type="component" value="Unassembled WGS sequence"/>
</dbReference>
<dbReference type="InterPro" id="IPR012340">
    <property type="entry name" value="NA-bd_OB-fold"/>
</dbReference>
<dbReference type="Pfam" id="PF22379">
    <property type="entry name" value="OB_MCM10"/>
    <property type="match status" value="1"/>
</dbReference>
<dbReference type="AlphaFoldDB" id="A0A0N4XA53"/>
<reference evidence="4" key="1">
    <citation type="submission" date="2017-02" db="UniProtKB">
        <authorList>
            <consortium name="WormBaseParasite"/>
        </authorList>
    </citation>
    <scope>IDENTIFICATION</scope>
</reference>
<evidence type="ECO:0000313" key="4">
    <source>
        <dbReference type="WBParaSite" id="HPLM_0002124801-mRNA-1"/>
    </source>
</evidence>
<organism evidence="4">
    <name type="scientific">Haemonchus placei</name>
    <name type="common">Barber's pole worm</name>
    <dbReference type="NCBI Taxonomy" id="6290"/>
    <lineage>
        <taxon>Eukaryota</taxon>
        <taxon>Metazoa</taxon>
        <taxon>Ecdysozoa</taxon>
        <taxon>Nematoda</taxon>
        <taxon>Chromadorea</taxon>
        <taxon>Rhabditida</taxon>
        <taxon>Rhabditina</taxon>
        <taxon>Rhabditomorpha</taxon>
        <taxon>Strongyloidea</taxon>
        <taxon>Trichostrongylidae</taxon>
        <taxon>Haemonchus</taxon>
    </lineage>
</organism>
<evidence type="ECO:0000313" key="2">
    <source>
        <dbReference type="EMBL" id="VDO88673.1"/>
    </source>
</evidence>
<dbReference type="EMBL" id="UZAF01023149">
    <property type="protein sequence ID" value="VDO88673.1"/>
    <property type="molecule type" value="Genomic_DNA"/>
</dbReference>
<dbReference type="PANTHER" id="PTHR13454">
    <property type="entry name" value="PROTEIN MCM10 HOMOLOG"/>
    <property type="match status" value="1"/>
</dbReference>
<dbReference type="GO" id="GO:0043596">
    <property type="term" value="C:nuclear replication fork"/>
    <property type="evidence" value="ECO:0007669"/>
    <property type="project" value="TreeGrafter"/>
</dbReference>
<accession>A0A0N4XA53</accession>
<dbReference type="WBParaSite" id="HPLM_0002124801-mRNA-1">
    <property type="protein sequence ID" value="HPLM_0002124801-mRNA-1"/>
    <property type="gene ID" value="HPLM_0002124801"/>
</dbReference>
<dbReference type="STRING" id="6290.A0A0N4XA53"/>
<proteinExistence type="predicted"/>
<dbReference type="InterPro" id="IPR040184">
    <property type="entry name" value="Mcm10"/>
</dbReference>
<dbReference type="InterPro" id="IPR055065">
    <property type="entry name" value="OB_MCM10"/>
</dbReference>
<sequence length="240" mass="26399">MVTNAFVFPILSRTLQQQVRAFLSESNNSSEAAASLPAGLRTITGESWTTAGVVVSREVRKSANGKDYLIWKLHDLKDCQQPPVMLLLFGEAYKEYWKLQVGICVALMTPMIADQDKNPAPSSEKFKPRTSRLVLKVFKPVQVVELGYSSDLGSFNSVTSHPPPQNPNRRLCSTLTRAGPSRGIGSLDSSISLGIIRPTQTNVIKSSELKTTTKSEEKETLKKIMNGQVSLGVDYPLLFV</sequence>
<dbReference type="GO" id="GO:0003697">
    <property type="term" value="F:single-stranded DNA binding"/>
    <property type="evidence" value="ECO:0007669"/>
    <property type="project" value="InterPro"/>
</dbReference>
<dbReference type="GO" id="GO:0003688">
    <property type="term" value="F:DNA replication origin binding"/>
    <property type="evidence" value="ECO:0007669"/>
    <property type="project" value="TreeGrafter"/>
</dbReference>
<protein>
    <submittedName>
        <fullName evidence="4">DUF1336 domain-containing protein</fullName>
    </submittedName>
</protein>
<dbReference type="GO" id="GO:0006270">
    <property type="term" value="P:DNA replication initiation"/>
    <property type="evidence" value="ECO:0007669"/>
    <property type="project" value="InterPro"/>
</dbReference>
<evidence type="ECO:0000313" key="3">
    <source>
        <dbReference type="Proteomes" id="UP000268014"/>
    </source>
</evidence>
<dbReference type="PANTHER" id="PTHR13454:SF11">
    <property type="entry name" value="PROTEIN MCM10 HOMOLOG"/>
    <property type="match status" value="1"/>
</dbReference>
<feature type="domain" description="MCM10 OB-fold" evidence="1">
    <location>
        <begin position="44"/>
        <end position="118"/>
    </location>
</feature>